<comment type="subcellular location">
    <subcellularLocation>
        <location evidence="1">Cytoplasm</location>
    </subcellularLocation>
</comment>
<keyword evidence="5" id="KW-1185">Reference proteome</keyword>
<protein>
    <submittedName>
        <fullName evidence="4">Uncharacterized protein</fullName>
    </submittedName>
</protein>
<evidence type="ECO:0000256" key="2">
    <source>
        <dbReference type="ARBA" id="ARBA00009758"/>
    </source>
</evidence>
<comment type="similarity">
    <text evidence="2">Belongs to the Rho GDI family.</text>
</comment>
<dbReference type="InterPro" id="IPR014756">
    <property type="entry name" value="Ig_E-set"/>
</dbReference>
<dbReference type="GO" id="GO:0007266">
    <property type="term" value="P:Rho protein signal transduction"/>
    <property type="evidence" value="ECO:0007669"/>
    <property type="project" value="InterPro"/>
</dbReference>
<dbReference type="InterPro" id="IPR000406">
    <property type="entry name" value="Rho_GDI"/>
</dbReference>
<dbReference type="Gene3D" id="2.70.50.30">
    <property type="entry name" value="Coagulation Factor XIII, subunit A, domain 1"/>
    <property type="match status" value="1"/>
</dbReference>
<dbReference type="Pfam" id="PF02115">
    <property type="entry name" value="Rho_GDI"/>
    <property type="match status" value="1"/>
</dbReference>
<evidence type="ECO:0000256" key="3">
    <source>
        <dbReference type="ARBA" id="ARBA00022490"/>
    </source>
</evidence>
<dbReference type="AlphaFoldDB" id="A0A1B0AGZ4"/>
<sequence>MELHDEELQNDNYQPPPAKAIEEIAAANREDDGLRPEKIVVDMNDQRKVLVKKLALDVDRHKDIKLDLAGDLNQLKKQVFVYKMRIDFLFPREIVYGLKCVQKTGRLGVAVHKTKHTVGSKKRNSMQCNTE</sequence>
<dbReference type="PANTHER" id="PTHR10980">
    <property type="entry name" value="RHO GDP-DISSOCIATION INHIBITOR"/>
    <property type="match status" value="1"/>
</dbReference>
<dbReference type="Proteomes" id="UP000092445">
    <property type="component" value="Unassembled WGS sequence"/>
</dbReference>
<evidence type="ECO:0000313" key="4">
    <source>
        <dbReference type="EnsemblMetazoa" id="GPAI045395-PA"/>
    </source>
</evidence>
<keyword evidence="3" id="KW-0963">Cytoplasm</keyword>
<name>A0A1B0AGZ4_GLOPL</name>
<evidence type="ECO:0000256" key="1">
    <source>
        <dbReference type="ARBA" id="ARBA00004496"/>
    </source>
</evidence>
<dbReference type="PANTHER" id="PTHR10980:SF3">
    <property type="entry name" value="LD16419P"/>
    <property type="match status" value="1"/>
</dbReference>
<reference evidence="4" key="2">
    <citation type="submission" date="2020-05" db="UniProtKB">
        <authorList>
            <consortium name="EnsemblMetazoa"/>
        </authorList>
    </citation>
    <scope>IDENTIFICATION</scope>
    <source>
        <strain evidence="4">IAEA</strain>
    </source>
</reference>
<evidence type="ECO:0000313" key="5">
    <source>
        <dbReference type="Proteomes" id="UP000092445"/>
    </source>
</evidence>
<proteinExistence type="inferred from homology"/>
<reference evidence="5" key="1">
    <citation type="submission" date="2014-03" db="EMBL/GenBank/DDBJ databases">
        <authorList>
            <person name="Aksoy S."/>
            <person name="Warren W."/>
            <person name="Wilson R.K."/>
        </authorList>
    </citation>
    <scope>NUCLEOTIDE SEQUENCE [LARGE SCALE GENOMIC DNA]</scope>
    <source>
        <strain evidence="5">IAEA</strain>
    </source>
</reference>
<dbReference type="GO" id="GO:0016020">
    <property type="term" value="C:membrane"/>
    <property type="evidence" value="ECO:0007669"/>
    <property type="project" value="TreeGrafter"/>
</dbReference>
<organism evidence="4 5">
    <name type="scientific">Glossina pallidipes</name>
    <name type="common">Tsetse fly</name>
    <dbReference type="NCBI Taxonomy" id="7398"/>
    <lineage>
        <taxon>Eukaryota</taxon>
        <taxon>Metazoa</taxon>
        <taxon>Ecdysozoa</taxon>
        <taxon>Arthropoda</taxon>
        <taxon>Hexapoda</taxon>
        <taxon>Insecta</taxon>
        <taxon>Pterygota</taxon>
        <taxon>Neoptera</taxon>
        <taxon>Endopterygota</taxon>
        <taxon>Diptera</taxon>
        <taxon>Brachycera</taxon>
        <taxon>Muscomorpha</taxon>
        <taxon>Hippoboscoidea</taxon>
        <taxon>Glossinidae</taxon>
        <taxon>Glossina</taxon>
    </lineage>
</organism>
<accession>A0A1B0AGZ4</accession>
<dbReference type="SUPFAM" id="SSF81296">
    <property type="entry name" value="E set domains"/>
    <property type="match status" value="1"/>
</dbReference>
<dbReference type="GO" id="GO:0005829">
    <property type="term" value="C:cytosol"/>
    <property type="evidence" value="ECO:0007669"/>
    <property type="project" value="TreeGrafter"/>
</dbReference>
<dbReference type="STRING" id="7398.A0A1B0AGZ4"/>
<dbReference type="InterPro" id="IPR024792">
    <property type="entry name" value="RhoGDI_dom_sf"/>
</dbReference>
<dbReference type="EnsemblMetazoa" id="GPAI045395-RA">
    <property type="protein sequence ID" value="GPAI045395-PA"/>
    <property type="gene ID" value="GPAI045395"/>
</dbReference>
<dbReference type="VEuPathDB" id="VectorBase:GPAI045395"/>
<dbReference type="GO" id="GO:0005094">
    <property type="term" value="F:Rho GDP-dissociation inhibitor activity"/>
    <property type="evidence" value="ECO:0007669"/>
    <property type="project" value="InterPro"/>
</dbReference>